<proteinExistence type="predicted"/>
<dbReference type="OrthoDB" id="5429634at2759"/>
<keyword evidence="1" id="KW-0812">Transmembrane</keyword>
<feature type="transmembrane region" description="Helical" evidence="1">
    <location>
        <begin position="594"/>
        <end position="614"/>
    </location>
</feature>
<keyword evidence="4" id="KW-1185">Reference proteome</keyword>
<feature type="transmembrane region" description="Helical" evidence="1">
    <location>
        <begin position="327"/>
        <end position="352"/>
    </location>
</feature>
<evidence type="ECO:0000313" key="3">
    <source>
        <dbReference type="EMBL" id="KAF9697560.1"/>
    </source>
</evidence>
<accession>A0A8H7J3M2</accession>
<feature type="transmembrane region" description="Helical" evidence="1">
    <location>
        <begin position="420"/>
        <end position="440"/>
    </location>
</feature>
<sequence length="702" mass="78557">MHETEGPLDISGNALQANQMTSNPRFASRAMIGQFVSGLDLEKERPSMWTRWRSKHRTILIAMCAVAGLATITNLVTAVVFRYKYGAKGGYEGGLFRGDCAFASRLNLGLHIAINAISTMLLAASNLCMQLLMAPTRSMIDKAHAQQRWLDIGIPGFHNFRHVTLKKRVVWVILALSSLPLHFLYNSVVYKTQPAMLYQAYVVTPEFLTGAAPNATEARQTFYSRANRTMYALSAGYHPRMMEMSLQGFPDDFNHCHLTDCQSANDVIYGQNTIKLSAAECQKPSTWKRDPAIIKDWNIYGWKIDYCLDAQTTNASRGCAVKYSFPLLLSVCVTGICKFLCIIYTAHVYSAVDDDDMPLMNLGDAIQSLLRRTDDATMDRCLQGKAAIRNKEPKFWLNFNPEPWKPHPSRWFGSASRKRWYMTAIPFALYIASGIAMLGFSTWNSLQRYGDFWHSLSIGIGDVDQSTFAILGLNIGYQARNRYILILFANFWQFFTSMLYIQSNALLTAMCVESEWQSYSLSRKSLRVFSPKGLQRSTYFVSVPLKYGLSLQAASVFFHWMISQSVFLIEAESVHPANLRVNNSAPLLGSSPKGIIIIIAAGLFTMAMFLLAAAQKHVGNLPAGATCSAVVSAACHRPKEDKEAYLFPVQWGEVPEEARNVRCTNFIKVEPPQAQANDPVVGHCCFTTASSVTLPRNEKLYQ</sequence>
<dbReference type="InterPro" id="IPR046623">
    <property type="entry name" value="DUF6536"/>
</dbReference>
<feature type="transmembrane region" description="Helical" evidence="1">
    <location>
        <begin position="169"/>
        <end position="188"/>
    </location>
</feature>
<dbReference type="EMBL" id="RZGK01000007">
    <property type="protein sequence ID" value="KAF9697560.1"/>
    <property type="molecule type" value="Genomic_DNA"/>
</dbReference>
<feature type="transmembrane region" description="Helical" evidence="1">
    <location>
        <begin position="112"/>
        <end position="132"/>
    </location>
</feature>
<evidence type="ECO:0000259" key="2">
    <source>
        <dbReference type="Pfam" id="PF20163"/>
    </source>
</evidence>
<gene>
    <name evidence="3" type="ORF">EKO04_004018</name>
</gene>
<feature type="domain" description="DUF6536" evidence="2">
    <location>
        <begin position="58"/>
        <end position="208"/>
    </location>
</feature>
<feature type="transmembrane region" description="Helical" evidence="1">
    <location>
        <begin position="483"/>
        <end position="501"/>
    </location>
</feature>
<organism evidence="3 4">
    <name type="scientific">Ascochyta lentis</name>
    <dbReference type="NCBI Taxonomy" id="205686"/>
    <lineage>
        <taxon>Eukaryota</taxon>
        <taxon>Fungi</taxon>
        <taxon>Dikarya</taxon>
        <taxon>Ascomycota</taxon>
        <taxon>Pezizomycotina</taxon>
        <taxon>Dothideomycetes</taxon>
        <taxon>Pleosporomycetidae</taxon>
        <taxon>Pleosporales</taxon>
        <taxon>Pleosporineae</taxon>
        <taxon>Didymellaceae</taxon>
        <taxon>Ascochyta</taxon>
    </lineage>
</organism>
<dbReference type="PANTHER" id="PTHR35395:SF1">
    <property type="entry name" value="DUF6536 DOMAIN-CONTAINING PROTEIN"/>
    <property type="match status" value="1"/>
</dbReference>
<name>A0A8H7J3M2_9PLEO</name>
<dbReference type="Proteomes" id="UP000651452">
    <property type="component" value="Unassembled WGS sequence"/>
</dbReference>
<dbReference type="PANTHER" id="PTHR35395">
    <property type="entry name" value="DUF6536 DOMAIN-CONTAINING PROTEIN"/>
    <property type="match status" value="1"/>
</dbReference>
<reference evidence="3" key="2">
    <citation type="submission" date="2020-09" db="EMBL/GenBank/DDBJ databases">
        <title>Reference genome assembly for Australian Ascochyta lentis isolate Al4.</title>
        <authorList>
            <person name="Lee R.C."/>
            <person name="Farfan-Caceres L.M."/>
            <person name="Debler J.W."/>
            <person name="Williams A.H."/>
            <person name="Henares B.M."/>
        </authorList>
    </citation>
    <scope>NUCLEOTIDE SEQUENCE</scope>
    <source>
        <strain evidence="3">Al4</strain>
    </source>
</reference>
<evidence type="ECO:0000313" key="4">
    <source>
        <dbReference type="Proteomes" id="UP000651452"/>
    </source>
</evidence>
<comment type="caution">
    <text evidence="3">The sequence shown here is derived from an EMBL/GenBank/DDBJ whole genome shotgun (WGS) entry which is preliminary data.</text>
</comment>
<keyword evidence="1" id="KW-1133">Transmembrane helix</keyword>
<feature type="transmembrane region" description="Helical" evidence="1">
    <location>
        <begin position="58"/>
        <end position="81"/>
    </location>
</feature>
<keyword evidence="1" id="KW-0472">Membrane</keyword>
<protein>
    <recommendedName>
        <fullName evidence="2">DUF6536 domain-containing protein</fullName>
    </recommendedName>
</protein>
<dbReference type="Pfam" id="PF20163">
    <property type="entry name" value="DUF6536"/>
    <property type="match status" value="1"/>
</dbReference>
<dbReference type="AlphaFoldDB" id="A0A8H7J3M2"/>
<evidence type="ECO:0000256" key="1">
    <source>
        <dbReference type="SAM" id="Phobius"/>
    </source>
</evidence>
<reference evidence="3" key="1">
    <citation type="submission" date="2018-12" db="EMBL/GenBank/DDBJ databases">
        <authorList>
            <person name="Syme R.A."/>
            <person name="Farfan-Caceres L."/>
            <person name="Lichtenzveig J."/>
        </authorList>
    </citation>
    <scope>NUCLEOTIDE SEQUENCE</scope>
    <source>
        <strain evidence="3">Al4</strain>
    </source>
</reference>